<dbReference type="SUPFAM" id="SSF81383">
    <property type="entry name" value="F-box domain"/>
    <property type="match status" value="1"/>
</dbReference>
<feature type="domain" description="F-box" evidence="1">
    <location>
        <begin position="11"/>
        <end position="51"/>
    </location>
</feature>
<organism evidence="2 3">
    <name type="scientific">Gigaspora rosea</name>
    <dbReference type="NCBI Taxonomy" id="44941"/>
    <lineage>
        <taxon>Eukaryota</taxon>
        <taxon>Fungi</taxon>
        <taxon>Fungi incertae sedis</taxon>
        <taxon>Mucoromycota</taxon>
        <taxon>Glomeromycotina</taxon>
        <taxon>Glomeromycetes</taxon>
        <taxon>Diversisporales</taxon>
        <taxon>Gigasporaceae</taxon>
        <taxon>Gigaspora</taxon>
    </lineage>
</organism>
<protein>
    <recommendedName>
        <fullName evidence="1">F-box domain-containing protein</fullName>
    </recommendedName>
</protein>
<keyword evidence="3" id="KW-1185">Reference proteome</keyword>
<evidence type="ECO:0000313" key="2">
    <source>
        <dbReference type="EMBL" id="RIB15488.1"/>
    </source>
</evidence>
<dbReference type="InterPro" id="IPR001810">
    <property type="entry name" value="F-box_dom"/>
</dbReference>
<accession>A0A397V1M2</accession>
<dbReference type="EMBL" id="QKWP01000740">
    <property type="protein sequence ID" value="RIB15488.1"/>
    <property type="molecule type" value="Genomic_DNA"/>
</dbReference>
<dbReference type="OrthoDB" id="3219396at2759"/>
<proteinExistence type="predicted"/>
<dbReference type="AlphaFoldDB" id="A0A397V1M2"/>
<reference evidence="2 3" key="1">
    <citation type="submission" date="2018-06" db="EMBL/GenBank/DDBJ databases">
        <title>Comparative genomics reveals the genomic features of Rhizophagus irregularis, R. cerebriforme, R. diaphanum and Gigaspora rosea, and their symbiotic lifestyle signature.</title>
        <authorList>
            <person name="Morin E."/>
            <person name="San Clemente H."/>
            <person name="Chen E.C.H."/>
            <person name="De La Providencia I."/>
            <person name="Hainaut M."/>
            <person name="Kuo A."/>
            <person name="Kohler A."/>
            <person name="Murat C."/>
            <person name="Tang N."/>
            <person name="Roy S."/>
            <person name="Loubradou J."/>
            <person name="Henrissat B."/>
            <person name="Grigoriev I.V."/>
            <person name="Corradi N."/>
            <person name="Roux C."/>
            <person name="Martin F.M."/>
        </authorList>
    </citation>
    <scope>NUCLEOTIDE SEQUENCE [LARGE SCALE GENOMIC DNA]</scope>
    <source>
        <strain evidence="2 3">DAOM 194757</strain>
    </source>
</reference>
<evidence type="ECO:0000259" key="1">
    <source>
        <dbReference type="Pfam" id="PF12937"/>
    </source>
</evidence>
<gene>
    <name evidence="2" type="ORF">C2G38_2192249</name>
</gene>
<dbReference type="Proteomes" id="UP000266673">
    <property type="component" value="Unassembled WGS sequence"/>
</dbReference>
<evidence type="ECO:0000313" key="3">
    <source>
        <dbReference type="Proteomes" id="UP000266673"/>
    </source>
</evidence>
<dbReference type="InterPro" id="IPR036047">
    <property type="entry name" value="F-box-like_dom_sf"/>
</dbReference>
<name>A0A397V1M2_9GLOM</name>
<sequence length="183" mass="21705">MASKILMGDMPELMENILKHLNNEIDSLYSCALVNRHWCKMSIPILWKDPFSIKRRSLFIPIYFSSFGENEKLIIKECLKELGINIEFSKLLFDYASFLKVLYTHQLADKVREWMCLKLDNPYLHYYDSRTTPLISLLFKLFLENGAILHEFGLEFLRFELEIFHSLEQICNFTQDSNIYLST</sequence>
<comment type="caution">
    <text evidence="2">The sequence shown here is derived from an EMBL/GenBank/DDBJ whole genome shotgun (WGS) entry which is preliminary data.</text>
</comment>
<dbReference type="Pfam" id="PF12937">
    <property type="entry name" value="F-box-like"/>
    <property type="match status" value="1"/>
</dbReference>